<reference evidence="1 2" key="1">
    <citation type="submission" date="2016-02" db="EMBL/GenBank/DDBJ databases">
        <title>Anaerosporomusa subterraneum gen. nov., sp. nov., a spore-forming obligate anaerobe isolated from saprolite.</title>
        <authorList>
            <person name="Choi J.K."/>
            <person name="Shah M."/>
            <person name="Yee N."/>
        </authorList>
    </citation>
    <scope>NUCLEOTIDE SEQUENCE [LARGE SCALE GENOMIC DNA]</scope>
    <source>
        <strain evidence="1 2">RU4</strain>
    </source>
</reference>
<keyword evidence="2" id="KW-1185">Reference proteome</keyword>
<evidence type="ECO:0000313" key="1">
    <source>
        <dbReference type="EMBL" id="KYZ75370.1"/>
    </source>
</evidence>
<evidence type="ECO:0000313" key="2">
    <source>
        <dbReference type="Proteomes" id="UP000076268"/>
    </source>
</evidence>
<dbReference type="OrthoDB" id="1681369at2"/>
<gene>
    <name evidence="1" type="ORF">AXX12_14570</name>
</gene>
<dbReference type="AlphaFoldDB" id="A0A154BNE6"/>
<accession>A0A154BNE6</accession>
<dbReference type="Proteomes" id="UP000076268">
    <property type="component" value="Unassembled WGS sequence"/>
</dbReference>
<proteinExistence type="predicted"/>
<name>A0A154BNE6_ANASB</name>
<dbReference type="EMBL" id="LSGP01000025">
    <property type="protein sequence ID" value="KYZ75370.1"/>
    <property type="molecule type" value="Genomic_DNA"/>
</dbReference>
<organism evidence="1 2">
    <name type="scientific">Anaerosporomusa subterranea</name>
    <dbReference type="NCBI Taxonomy" id="1794912"/>
    <lineage>
        <taxon>Bacteria</taxon>
        <taxon>Bacillati</taxon>
        <taxon>Bacillota</taxon>
        <taxon>Negativicutes</taxon>
        <taxon>Acetonemataceae</taxon>
        <taxon>Anaerosporomusa</taxon>
    </lineage>
</organism>
<dbReference type="RefSeq" id="WP_066245110.1">
    <property type="nucleotide sequence ID" value="NZ_LSGP01000025.1"/>
</dbReference>
<protein>
    <submittedName>
        <fullName evidence="1">Uncharacterized protein</fullName>
    </submittedName>
</protein>
<comment type="caution">
    <text evidence="1">The sequence shown here is derived from an EMBL/GenBank/DDBJ whole genome shotgun (WGS) entry which is preliminary data.</text>
</comment>
<sequence>MRWQIVASLCVACLVVGVAAGVYWLAPALTQHHYTERVIERPAEIKEVVKTVTATEVVYVPKEADPATGQIEKTDVQAEIKQPTVNVKLNGKPYEFGLLQGEKQKLEQGKVSLLQSSEIGINLEVKPQIIDRTKTGGIDLFVGKYSGIGLQFNRIGVDIGTNGREMDYRLRWRAVAW</sequence>